<organism evidence="2 3">
    <name type="scientific">Parasediminibacterium paludis</name>
    <dbReference type="NCBI Taxonomy" id="908966"/>
    <lineage>
        <taxon>Bacteria</taxon>
        <taxon>Pseudomonadati</taxon>
        <taxon>Bacteroidota</taxon>
        <taxon>Chitinophagia</taxon>
        <taxon>Chitinophagales</taxon>
        <taxon>Chitinophagaceae</taxon>
        <taxon>Parasediminibacterium</taxon>
    </lineage>
</organism>
<gene>
    <name evidence="2" type="ORF">ACFOW1_15130</name>
</gene>
<protein>
    <submittedName>
        <fullName evidence="2">Uncharacterized protein</fullName>
    </submittedName>
</protein>
<sequence>MKKVSIVVLLATIAFFVVTALSANIGTDFLFRQDTYGFPNKFLTITYEKAAITNFDIDGQNMLMNYGFCLAIVGCIRLLFLFMKVKRRPLETLNTNAISPAK</sequence>
<dbReference type="Proteomes" id="UP001595906">
    <property type="component" value="Unassembled WGS sequence"/>
</dbReference>
<keyword evidence="1" id="KW-1133">Transmembrane helix</keyword>
<keyword evidence="3" id="KW-1185">Reference proteome</keyword>
<keyword evidence="1" id="KW-0812">Transmembrane</keyword>
<feature type="transmembrane region" description="Helical" evidence="1">
    <location>
        <begin position="63"/>
        <end position="83"/>
    </location>
</feature>
<evidence type="ECO:0000313" key="3">
    <source>
        <dbReference type="Proteomes" id="UP001595906"/>
    </source>
</evidence>
<comment type="caution">
    <text evidence="2">The sequence shown here is derived from an EMBL/GenBank/DDBJ whole genome shotgun (WGS) entry which is preliminary data.</text>
</comment>
<name>A0ABV8PYP5_9BACT</name>
<dbReference type="EMBL" id="JBHSDC010000029">
    <property type="protein sequence ID" value="MFC4233233.1"/>
    <property type="molecule type" value="Genomic_DNA"/>
</dbReference>
<keyword evidence="1" id="KW-0472">Membrane</keyword>
<accession>A0ABV8PYP5</accession>
<evidence type="ECO:0000256" key="1">
    <source>
        <dbReference type="SAM" id="Phobius"/>
    </source>
</evidence>
<evidence type="ECO:0000313" key="2">
    <source>
        <dbReference type="EMBL" id="MFC4233233.1"/>
    </source>
</evidence>
<dbReference type="RefSeq" id="WP_379015428.1">
    <property type="nucleotide sequence ID" value="NZ_JBHSDC010000029.1"/>
</dbReference>
<proteinExistence type="predicted"/>
<reference evidence="3" key="1">
    <citation type="journal article" date="2019" name="Int. J. Syst. Evol. Microbiol.">
        <title>The Global Catalogue of Microorganisms (GCM) 10K type strain sequencing project: providing services to taxonomists for standard genome sequencing and annotation.</title>
        <authorList>
            <consortium name="The Broad Institute Genomics Platform"/>
            <consortium name="The Broad Institute Genome Sequencing Center for Infectious Disease"/>
            <person name="Wu L."/>
            <person name="Ma J."/>
        </authorList>
    </citation>
    <scope>NUCLEOTIDE SEQUENCE [LARGE SCALE GENOMIC DNA]</scope>
    <source>
        <strain evidence="3">CECT 8010</strain>
    </source>
</reference>